<keyword evidence="2" id="KW-1185">Reference proteome</keyword>
<gene>
    <name evidence="1" type="ORF">B0E34_20345</name>
</gene>
<proteinExistence type="predicted"/>
<dbReference type="Proteomes" id="UP000196355">
    <property type="component" value="Unassembled WGS sequence"/>
</dbReference>
<comment type="caution">
    <text evidence="1">The sequence shown here is derived from an EMBL/GenBank/DDBJ whole genome shotgun (WGS) entry which is preliminary data.</text>
</comment>
<dbReference type="AlphaFoldDB" id="A0A202BRB1"/>
<sequence>METWINTLESALLKLFSDYQKNRNLIITEGDLECLIFSYAKLRGLPIHSQISWFKDDKKSGFELDLTILNEEKLSVEKFDEIDRLIYDFNYPHKGYFYDGETIGIELKFIRNADKFNHNILCDIIKINESIIPSKVKNINNGVYKISTLDTTKFYIVLGFKEERLLKIALSILQEYIKIHLRYREMIKIFLFCPNCSIEI</sequence>
<evidence type="ECO:0000313" key="2">
    <source>
        <dbReference type="Proteomes" id="UP000196355"/>
    </source>
</evidence>
<protein>
    <submittedName>
        <fullName evidence="1">Uncharacterized protein</fullName>
    </submittedName>
</protein>
<accession>A0A202BRB1</accession>
<name>A0A202BRB1_9FLAO</name>
<evidence type="ECO:0000313" key="1">
    <source>
        <dbReference type="EMBL" id="OVE53980.1"/>
    </source>
</evidence>
<organism evidence="1 2">
    <name type="scientific">Chryseobacterium mucoviscidosis</name>
    <dbReference type="NCBI Taxonomy" id="1945581"/>
    <lineage>
        <taxon>Bacteria</taxon>
        <taxon>Pseudomonadati</taxon>
        <taxon>Bacteroidota</taxon>
        <taxon>Flavobacteriia</taxon>
        <taxon>Flavobacteriales</taxon>
        <taxon>Weeksellaceae</taxon>
        <taxon>Chryseobacterium group</taxon>
        <taxon>Chryseobacterium</taxon>
    </lineage>
</organism>
<dbReference type="EMBL" id="MVAG01000193">
    <property type="protein sequence ID" value="OVE53980.1"/>
    <property type="molecule type" value="Genomic_DNA"/>
</dbReference>
<dbReference type="RefSeq" id="WP_087712393.1">
    <property type="nucleotide sequence ID" value="NZ_MVAG01000193.1"/>
</dbReference>
<reference evidence="2" key="1">
    <citation type="submission" date="2017-02" db="EMBL/GenBank/DDBJ databases">
        <authorList>
            <person name="Tetz G."/>
            <person name="Tetz V."/>
        </authorList>
    </citation>
    <scope>NUCLEOTIDE SEQUENCE [LARGE SCALE GENOMIC DNA]</scope>
    <source>
        <strain evidence="2">VT16-26</strain>
    </source>
</reference>